<dbReference type="EMBL" id="QHHQ01000016">
    <property type="protein sequence ID" value="RAH96095.1"/>
    <property type="molecule type" value="Genomic_DNA"/>
</dbReference>
<dbReference type="RefSeq" id="WP_111352626.1">
    <property type="nucleotide sequence ID" value="NZ_QHHQ01000016.1"/>
</dbReference>
<gene>
    <name evidence="2" type="ORF">DLJ53_33235</name>
</gene>
<dbReference type="AlphaFoldDB" id="A0A8B2NF09"/>
<dbReference type="InterPro" id="IPR037401">
    <property type="entry name" value="SnoaL-like"/>
</dbReference>
<keyword evidence="3" id="KW-1185">Reference proteome</keyword>
<evidence type="ECO:0000313" key="3">
    <source>
        <dbReference type="Proteomes" id="UP000249590"/>
    </source>
</evidence>
<proteinExistence type="predicted"/>
<name>A0A8B2NF09_9HYPH</name>
<sequence>MTHLSRKHLEDHAAAWIYAWNRHDVGAVIAPFSDDATFVSPLAATLTGSATVEGRAALLAYWTTALARVPHLRFHLVSAVCDPAAQTVVVHYVSHAGGRTVRSPELMRFRGGRLIYGEAFHEAPADQANA</sequence>
<dbReference type="SUPFAM" id="SSF54427">
    <property type="entry name" value="NTF2-like"/>
    <property type="match status" value="1"/>
</dbReference>
<dbReference type="Proteomes" id="UP000249590">
    <property type="component" value="Unassembled WGS sequence"/>
</dbReference>
<evidence type="ECO:0000259" key="1">
    <source>
        <dbReference type="Pfam" id="PF12680"/>
    </source>
</evidence>
<feature type="domain" description="SnoaL-like" evidence="1">
    <location>
        <begin position="14"/>
        <end position="114"/>
    </location>
</feature>
<accession>A0A8B2NF09</accession>
<protein>
    <recommendedName>
        <fullName evidence="1">SnoaL-like domain-containing protein</fullName>
    </recommendedName>
</protein>
<dbReference type="Gene3D" id="3.10.450.50">
    <property type="match status" value="1"/>
</dbReference>
<comment type="caution">
    <text evidence="2">The sequence shown here is derived from an EMBL/GenBank/DDBJ whole genome shotgun (WGS) entry which is preliminary data.</text>
</comment>
<dbReference type="Pfam" id="PF12680">
    <property type="entry name" value="SnoaL_2"/>
    <property type="match status" value="1"/>
</dbReference>
<dbReference type="OrthoDB" id="333383at2"/>
<organism evidence="2 3">
    <name type="scientific">Acuticoccus sediminis</name>
    <dbReference type="NCBI Taxonomy" id="2184697"/>
    <lineage>
        <taxon>Bacteria</taxon>
        <taxon>Pseudomonadati</taxon>
        <taxon>Pseudomonadota</taxon>
        <taxon>Alphaproteobacteria</taxon>
        <taxon>Hyphomicrobiales</taxon>
        <taxon>Amorphaceae</taxon>
        <taxon>Acuticoccus</taxon>
    </lineage>
</organism>
<reference evidence="2 3" key="1">
    <citation type="submission" date="2018-05" db="EMBL/GenBank/DDBJ databases">
        <title>Acuticoccus sediminis sp. nov., isolated from deep-sea sediment of Indian Ocean.</title>
        <authorList>
            <person name="Liu X."/>
            <person name="Lai Q."/>
            <person name="Du Y."/>
            <person name="Sun F."/>
            <person name="Zhang X."/>
            <person name="Wang S."/>
            <person name="Shao Z."/>
        </authorList>
    </citation>
    <scope>NUCLEOTIDE SEQUENCE [LARGE SCALE GENOMIC DNA]</scope>
    <source>
        <strain evidence="2 3">PTG4-2</strain>
    </source>
</reference>
<dbReference type="InterPro" id="IPR032710">
    <property type="entry name" value="NTF2-like_dom_sf"/>
</dbReference>
<evidence type="ECO:0000313" key="2">
    <source>
        <dbReference type="EMBL" id="RAH96095.1"/>
    </source>
</evidence>